<dbReference type="EMBL" id="CAKMRJ010005745">
    <property type="protein sequence ID" value="CAH1451322.1"/>
    <property type="molecule type" value="Genomic_DNA"/>
</dbReference>
<evidence type="ECO:0000256" key="1">
    <source>
        <dbReference type="SAM" id="Phobius"/>
    </source>
</evidence>
<dbReference type="AlphaFoldDB" id="A0AAU9PNZ0"/>
<organism evidence="2 3">
    <name type="scientific">Lactuca virosa</name>
    <dbReference type="NCBI Taxonomy" id="75947"/>
    <lineage>
        <taxon>Eukaryota</taxon>
        <taxon>Viridiplantae</taxon>
        <taxon>Streptophyta</taxon>
        <taxon>Embryophyta</taxon>
        <taxon>Tracheophyta</taxon>
        <taxon>Spermatophyta</taxon>
        <taxon>Magnoliopsida</taxon>
        <taxon>eudicotyledons</taxon>
        <taxon>Gunneridae</taxon>
        <taxon>Pentapetalae</taxon>
        <taxon>asterids</taxon>
        <taxon>campanulids</taxon>
        <taxon>Asterales</taxon>
        <taxon>Asteraceae</taxon>
        <taxon>Cichorioideae</taxon>
        <taxon>Cichorieae</taxon>
        <taxon>Lactucinae</taxon>
        <taxon>Lactuca</taxon>
    </lineage>
</organism>
<name>A0AAU9PNZ0_9ASTR</name>
<proteinExistence type="predicted"/>
<gene>
    <name evidence="2" type="ORF">LVIROSA_LOCUS36685</name>
</gene>
<keyword evidence="1" id="KW-0472">Membrane</keyword>
<feature type="transmembrane region" description="Helical" evidence="1">
    <location>
        <begin position="94"/>
        <end position="113"/>
    </location>
</feature>
<accession>A0AAU9PNZ0</accession>
<evidence type="ECO:0000313" key="2">
    <source>
        <dbReference type="EMBL" id="CAH1451322.1"/>
    </source>
</evidence>
<evidence type="ECO:0000313" key="3">
    <source>
        <dbReference type="Proteomes" id="UP001157418"/>
    </source>
</evidence>
<reference evidence="2 3" key="1">
    <citation type="submission" date="2022-01" db="EMBL/GenBank/DDBJ databases">
        <authorList>
            <person name="Xiong W."/>
            <person name="Schranz E."/>
        </authorList>
    </citation>
    <scope>NUCLEOTIDE SEQUENCE [LARGE SCALE GENOMIC DNA]</scope>
</reference>
<dbReference type="Proteomes" id="UP001157418">
    <property type="component" value="Unassembled WGS sequence"/>
</dbReference>
<protein>
    <submittedName>
        <fullName evidence="2">Uncharacterized protein</fullName>
    </submittedName>
</protein>
<keyword evidence="1" id="KW-0812">Transmembrane</keyword>
<sequence>MSVHGGQTPVRFPENLYRHVSPTSIEGNLCQICPLPSPLLKLANPKRRERPVGCTYSVQRLLTTVIWNQLHMKLFPPALRICFPSSESFLFQNLSFSIAIVLHCFVFSVIVPAR</sequence>
<keyword evidence="1" id="KW-1133">Transmembrane helix</keyword>
<comment type="caution">
    <text evidence="2">The sequence shown here is derived from an EMBL/GenBank/DDBJ whole genome shotgun (WGS) entry which is preliminary data.</text>
</comment>
<keyword evidence="3" id="KW-1185">Reference proteome</keyword>